<evidence type="ECO:0000259" key="9">
    <source>
        <dbReference type="Pfam" id="PF08753"/>
    </source>
</evidence>
<dbReference type="InterPro" id="IPR014864">
    <property type="entry name" value="TF_NikR_Ni-bd_C"/>
</dbReference>
<dbReference type="NCBIfam" id="NF003381">
    <property type="entry name" value="PRK04460.1"/>
    <property type="match status" value="1"/>
</dbReference>
<dbReference type="InterPro" id="IPR050192">
    <property type="entry name" value="CopG/NikR_regulator"/>
</dbReference>
<feature type="domain" description="Transcription factor NikR nickel binding C-terminal" evidence="9">
    <location>
        <begin position="54"/>
        <end position="130"/>
    </location>
</feature>
<dbReference type="InterPro" id="IPR022988">
    <property type="entry name" value="Ni_resp_reg_NikR"/>
</dbReference>
<evidence type="ECO:0000313" key="10">
    <source>
        <dbReference type="EMBL" id="RRS04094.1"/>
    </source>
</evidence>
<evidence type="ECO:0000256" key="4">
    <source>
        <dbReference type="ARBA" id="ARBA00023015"/>
    </source>
</evidence>
<dbReference type="GO" id="GO:0016151">
    <property type="term" value="F:nickel cation binding"/>
    <property type="evidence" value="ECO:0007669"/>
    <property type="project" value="UniProtKB-UniRule"/>
</dbReference>
<evidence type="ECO:0000256" key="2">
    <source>
        <dbReference type="ARBA" id="ARBA00022596"/>
    </source>
</evidence>
<proteinExistence type="inferred from homology"/>
<dbReference type="GO" id="GO:0010045">
    <property type="term" value="P:response to nickel cation"/>
    <property type="evidence" value="ECO:0007669"/>
    <property type="project" value="InterPro"/>
</dbReference>
<dbReference type="AlphaFoldDB" id="A0A426VB43"/>
<comment type="similarity">
    <text evidence="1 7">Belongs to the transcriptional regulatory CopG/NikR family.</text>
</comment>
<organism evidence="10 11">
    <name type="scientific">Aquabacterium soli</name>
    <dbReference type="NCBI Taxonomy" id="2493092"/>
    <lineage>
        <taxon>Bacteria</taxon>
        <taxon>Pseudomonadati</taxon>
        <taxon>Pseudomonadota</taxon>
        <taxon>Betaproteobacteria</taxon>
        <taxon>Burkholderiales</taxon>
        <taxon>Aquabacterium</taxon>
    </lineage>
</organism>
<dbReference type="NCBIfam" id="NF002815">
    <property type="entry name" value="PRK02967.1"/>
    <property type="match status" value="1"/>
</dbReference>
<protein>
    <recommendedName>
        <fullName evidence="7">Putative nickel-responsive regulator</fullName>
    </recommendedName>
</protein>
<feature type="domain" description="Ribbon-helix-helix protein CopG" evidence="8">
    <location>
        <begin position="3"/>
        <end position="42"/>
    </location>
</feature>
<dbReference type="GO" id="GO:0003677">
    <property type="term" value="F:DNA binding"/>
    <property type="evidence" value="ECO:0007669"/>
    <property type="project" value="UniProtKB-KW"/>
</dbReference>
<dbReference type="Gene3D" id="3.30.70.1150">
    <property type="entry name" value="ACT-like. Chain A, domain 2"/>
    <property type="match status" value="1"/>
</dbReference>
<comment type="caution">
    <text evidence="10">The sequence shown here is derived from an EMBL/GenBank/DDBJ whole genome shotgun (WGS) entry which is preliminary data.</text>
</comment>
<dbReference type="InterPro" id="IPR027271">
    <property type="entry name" value="Acetolactate_synth/TF_NikR_C"/>
</dbReference>
<dbReference type="Pfam" id="PF08753">
    <property type="entry name" value="NikR_C"/>
    <property type="match status" value="1"/>
</dbReference>
<dbReference type="InterPro" id="IPR045865">
    <property type="entry name" value="ACT-like_dom_sf"/>
</dbReference>
<keyword evidence="6 7" id="KW-0804">Transcription</keyword>
<feature type="binding site" evidence="7">
    <location>
        <position position="96"/>
    </location>
    <ligand>
        <name>Ni(2+)</name>
        <dbReference type="ChEBI" id="CHEBI:49786"/>
    </ligand>
</feature>
<dbReference type="HAMAP" id="MF_00476">
    <property type="entry name" value="NikR"/>
    <property type="match status" value="1"/>
</dbReference>
<name>A0A426VB43_9BURK</name>
<dbReference type="RefSeq" id="WP_125243498.1">
    <property type="nucleotide sequence ID" value="NZ_RSED01000008.1"/>
</dbReference>
<keyword evidence="5 7" id="KW-0238">DNA-binding</keyword>
<keyword evidence="4 7" id="KW-0805">Transcription regulation</keyword>
<dbReference type="OrthoDB" id="9806294at2"/>
<feature type="binding site" evidence="7">
    <location>
        <position position="77"/>
    </location>
    <ligand>
        <name>Ni(2+)</name>
        <dbReference type="ChEBI" id="CHEBI:49786"/>
    </ligand>
</feature>
<dbReference type="GO" id="GO:0003700">
    <property type="term" value="F:DNA-binding transcription factor activity"/>
    <property type="evidence" value="ECO:0007669"/>
    <property type="project" value="UniProtKB-UniRule"/>
</dbReference>
<evidence type="ECO:0000313" key="11">
    <source>
        <dbReference type="Proteomes" id="UP000269265"/>
    </source>
</evidence>
<gene>
    <name evidence="10" type="primary">nikR</name>
    <name evidence="10" type="ORF">EIP75_11975</name>
</gene>
<dbReference type="InterPro" id="IPR013321">
    <property type="entry name" value="Arc_rbn_hlx_hlx"/>
</dbReference>
<accession>A0A426VB43</accession>
<feature type="binding site" evidence="7">
    <location>
        <position position="90"/>
    </location>
    <ligand>
        <name>Ni(2+)</name>
        <dbReference type="ChEBI" id="CHEBI:49786"/>
    </ligand>
</feature>
<evidence type="ECO:0000256" key="5">
    <source>
        <dbReference type="ARBA" id="ARBA00023125"/>
    </source>
</evidence>
<dbReference type="InterPro" id="IPR002145">
    <property type="entry name" value="CopG"/>
</dbReference>
<evidence type="ECO:0000259" key="8">
    <source>
        <dbReference type="Pfam" id="PF01402"/>
    </source>
</evidence>
<dbReference type="Gene3D" id="1.10.1220.10">
    <property type="entry name" value="Met repressor-like"/>
    <property type="match status" value="1"/>
</dbReference>
<dbReference type="Pfam" id="PF01402">
    <property type="entry name" value="RHH_1"/>
    <property type="match status" value="1"/>
</dbReference>
<comment type="cofactor">
    <cofactor evidence="7">
        <name>Ni(2+)</name>
        <dbReference type="ChEBI" id="CHEBI:49786"/>
    </cofactor>
    <text evidence="7">Binds 1 nickel ion per subunit.</text>
</comment>
<evidence type="ECO:0000256" key="6">
    <source>
        <dbReference type="ARBA" id="ARBA00023163"/>
    </source>
</evidence>
<evidence type="ECO:0000256" key="3">
    <source>
        <dbReference type="ARBA" id="ARBA00022723"/>
    </source>
</evidence>
<reference evidence="10 11" key="1">
    <citation type="submission" date="2018-12" db="EMBL/GenBank/DDBJ databases">
        <title>The whole draft genome of Aquabacterium sp. SJQ9.</title>
        <authorList>
            <person name="Sun L."/>
            <person name="Gao X."/>
            <person name="Chen W."/>
            <person name="Huang K."/>
        </authorList>
    </citation>
    <scope>NUCLEOTIDE SEQUENCE [LARGE SCALE GENOMIC DNA]</scope>
    <source>
        <strain evidence="10 11">SJQ9</strain>
    </source>
</reference>
<feature type="binding site" evidence="7">
    <location>
        <position position="88"/>
    </location>
    <ligand>
        <name>Ni(2+)</name>
        <dbReference type="ChEBI" id="CHEBI:49786"/>
    </ligand>
</feature>
<comment type="function">
    <text evidence="7">Transcriptional regulator.</text>
</comment>
<evidence type="ECO:0000256" key="7">
    <source>
        <dbReference type="HAMAP-Rule" id="MF_00476"/>
    </source>
</evidence>
<dbReference type="Proteomes" id="UP000269265">
    <property type="component" value="Unassembled WGS sequence"/>
</dbReference>
<dbReference type="SUPFAM" id="SSF55021">
    <property type="entry name" value="ACT-like"/>
    <property type="match status" value="1"/>
</dbReference>
<dbReference type="PANTHER" id="PTHR34719">
    <property type="entry name" value="NICKEL-RESPONSIVE REGULATOR"/>
    <property type="match status" value="1"/>
</dbReference>
<keyword evidence="2 7" id="KW-0533">Nickel</keyword>
<dbReference type="PANTHER" id="PTHR34719:SF2">
    <property type="entry name" value="NICKEL-RESPONSIVE REGULATOR"/>
    <property type="match status" value="1"/>
</dbReference>
<keyword evidence="3 7" id="KW-0479">Metal-binding</keyword>
<sequence>MQRLTISIDDDLAERFERWSQRKGYDNRSEAFRDLLRRELGDEQIQFDPQSPCVATLTYLYDHHERTLSLRLMDMQHDHHDLTVSSMHAHLEHDLCVETVILKGPAGAVRDFANAVLAERGVRQGQLHLVPLHQV</sequence>
<dbReference type="SUPFAM" id="SSF47598">
    <property type="entry name" value="Ribbon-helix-helix"/>
    <property type="match status" value="1"/>
</dbReference>
<keyword evidence="11" id="KW-1185">Reference proteome</keyword>
<evidence type="ECO:0000256" key="1">
    <source>
        <dbReference type="ARBA" id="ARBA00008478"/>
    </source>
</evidence>
<dbReference type="CDD" id="cd22231">
    <property type="entry name" value="RHH_NikR_HicB-like"/>
    <property type="match status" value="1"/>
</dbReference>
<dbReference type="EMBL" id="RSED01000008">
    <property type="protein sequence ID" value="RRS04094.1"/>
    <property type="molecule type" value="Genomic_DNA"/>
</dbReference>
<dbReference type="InterPro" id="IPR010985">
    <property type="entry name" value="Ribbon_hlx_hlx"/>
</dbReference>